<keyword evidence="1 8" id="KW-0004">4Fe-4S</keyword>
<dbReference type="KEGG" id="alq:C7Y71_001775"/>
<feature type="binding site" evidence="8">
    <location>
        <begin position="160"/>
        <end position="163"/>
    </location>
    <ligand>
        <name>S-adenosyl-L-methionine</name>
        <dbReference type="ChEBI" id="CHEBI:59789"/>
    </ligand>
</feature>
<feature type="binding site" evidence="8">
    <location>
        <position position="39"/>
    </location>
    <ligand>
        <name>Mg(2+)</name>
        <dbReference type="ChEBI" id="CHEBI:18420"/>
    </ligand>
</feature>
<keyword evidence="3 8" id="KW-0479">Metal-binding</keyword>
<dbReference type="SFLD" id="SFLDS00029">
    <property type="entry name" value="Radical_SAM"/>
    <property type="match status" value="1"/>
</dbReference>
<dbReference type="GO" id="GO:0008616">
    <property type="term" value="P:tRNA queuosine(34) biosynthetic process"/>
    <property type="evidence" value="ECO:0007669"/>
    <property type="project" value="UniProtKB-UniRule"/>
</dbReference>
<comment type="caution">
    <text evidence="8">Lacks conserved residue(s) required for the propagation of feature annotation.</text>
</comment>
<evidence type="ECO:0000256" key="2">
    <source>
        <dbReference type="ARBA" id="ARBA00022691"/>
    </source>
</evidence>
<dbReference type="Proteomes" id="UP000249375">
    <property type="component" value="Chromosome"/>
</dbReference>
<dbReference type="AlphaFoldDB" id="A0A5P8E4B1"/>
<dbReference type="InterPro" id="IPR024924">
    <property type="entry name" value="7-CO-7-deazaguanine_synth-like"/>
</dbReference>
<dbReference type="PANTHER" id="PTHR42836:SF1">
    <property type="entry name" value="7-CARBOXY-7-DEAZAGUANINE SYNTHASE"/>
    <property type="match status" value="1"/>
</dbReference>
<keyword evidence="2 8" id="KW-0949">S-adenosyl-L-methionine</keyword>
<keyword evidence="8" id="KW-0671">Queuosine biosynthesis</keyword>
<evidence type="ECO:0000256" key="4">
    <source>
        <dbReference type="ARBA" id="ARBA00022842"/>
    </source>
</evidence>
<feature type="binding site" evidence="8">
    <location>
        <position position="26"/>
    </location>
    <ligand>
        <name>substrate</name>
    </ligand>
</feature>
<dbReference type="OrthoDB" id="9792276at2"/>
<reference evidence="10 11" key="1">
    <citation type="submission" date="2018-11" db="EMBL/GenBank/DDBJ databases">
        <authorList>
            <person name="Na S.W."/>
            <person name="Baik M."/>
        </authorList>
    </citation>
    <scope>NUCLEOTIDE SEQUENCE [LARGE SCALE GENOMIC DNA]</scope>
    <source>
        <strain evidence="10 11">E39</strain>
    </source>
</reference>
<dbReference type="HAMAP" id="MF_00917">
    <property type="entry name" value="QueE"/>
    <property type="match status" value="1"/>
</dbReference>
<sequence length="200" mass="22818">MLKINEIFYSLQGEGYFSGVPAVFVRFSGCNLKCPFCDTLHEEGKEMSVEEIVSVVCQYPALHVVLTGGEPSLFIDSHLIKALHDKQRFVAIETNGTRLVEEKVDWITLSPKLGQAQNAQIQQNKCDELKLVYQNDEQIKRLIKTLEESNFTFPKHLFLQPCDTGISAKNQKIIEDCVSFCKSNPLWRLSLQMHKLIDIK</sequence>
<comment type="cofactor">
    <cofactor evidence="8">
        <name>S-adenosyl-L-methionine</name>
        <dbReference type="ChEBI" id="CHEBI:59789"/>
    </cofactor>
    <text evidence="8">Binds 1 S-adenosyl-L-methionine per subunit.</text>
</comment>
<comment type="pathway">
    <text evidence="8">Purine metabolism; 7-cyano-7-deazaguanine biosynthesis.</text>
</comment>
<keyword evidence="11" id="KW-1185">Reference proteome</keyword>
<dbReference type="GO" id="GO:1904047">
    <property type="term" value="F:S-adenosyl-L-methionine binding"/>
    <property type="evidence" value="ECO:0007669"/>
    <property type="project" value="UniProtKB-UniRule"/>
</dbReference>
<dbReference type="Gene3D" id="3.20.20.70">
    <property type="entry name" value="Aldolase class I"/>
    <property type="match status" value="1"/>
</dbReference>
<keyword evidence="4 8" id="KW-0460">Magnesium</keyword>
<keyword evidence="7 8" id="KW-0456">Lyase</keyword>
<feature type="binding site" evidence="8">
    <location>
        <position position="37"/>
    </location>
    <ligand>
        <name>[4Fe-4S] cluster</name>
        <dbReference type="ChEBI" id="CHEBI:49883"/>
        <note>4Fe-4S-S-AdoMet</note>
    </ligand>
</feature>
<dbReference type="UniPathway" id="UPA00391"/>
<keyword evidence="5 8" id="KW-0408">Iron</keyword>
<feature type="domain" description="Radical SAM core" evidence="9">
    <location>
        <begin position="17"/>
        <end position="200"/>
    </location>
</feature>
<organism evidence="10 11">
    <name type="scientific">Pseudoprevotella muciniphila</name>
    <dbReference type="NCBI Taxonomy" id="2133944"/>
    <lineage>
        <taxon>Bacteria</taxon>
        <taxon>Pseudomonadati</taxon>
        <taxon>Bacteroidota</taxon>
        <taxon>Bacteroidia</taxon>
        <taxon>Bacteroidales</taxon>
        <taxon>Prevotellaceae</taxon>
        <taxon>Pseudoprevotella</taxon>
    </lineage>
</organism>
<dbReference type="EC" id="4.3.99.3" evidence="8"/>
<comment type="function">
    <text evidence="8">Catalyzes the complex heterocyclic radical-mediated conversion of 6-carboxy-5,6,7,8-tetrahydropterin (CPH4) to 7-carboxy-7-deazaguanine (CDG), a step common to the biosynthetic pathways of all 7-deazapurine-containing compounds.</text>
</comment>
<feature type="binding site" evidence="8">
    <location>
        <begin position="11"/>
        <end position="13"/>
    </location>
    <ligand>
        <name>substrate</name>
    </ligand>
</feature>
<dbReference type="GO" id="GO:0051539">
    <property type="term" value="F:4 iron, 4 sulfur cluster binding"/>
    <property type="evidence" value="ECO:0007669"/>
    <property type="project" value="UniProtKB-UniRule"/>
</dbReference>
<evidence type="ECO:0000256" key="6">
    <source>
        <dbReference type="ARBA" id="ARBA00023014"/>
    </source>
</evidence>
<comment type="similarity">
    <text evidence="8">Belongs to the radical SAM superfamily. 7-carboxy-7-deazaguanine synthase family.</text>
</comment>
<evidence type="ECO:0000256" key="5">
    <source>
        <dbReference type="ARBA" id="ARBA00023004"/>
    </source>
</evidence>
<feature type="binding site" evidence="8">
    <location>
        <position position="69"/>
    </location>
    <ligand>
        <name>S-adenosyl-L-methionine</name>
        <dbReference type="ChEBI" id="CHEBI:59789"/>
    </ligand>
</feature>
<gene>
    <name evidence="8" type="primary">queE</name>
    <name evidence="10" type="ORF">C7Y71_001775</name>
</gene>
<comment type="catalytic activity">
    <reaction evidence="8">
        <text>6-carboxy-5,6,7,8-tetrahydropterin + H(+) = 7-carboxy-7-carbaguanine + NH4(+)</text>
        <dbReference type="Rhea" id="RHEA:27974"/>
        <dbReference type="ChEBI" id="CHEBI:15378"/>
        <dbReference type="ChEBI" id="CHEBI:28938"/>
        <dbReference type="ChEBI" id="CHEBI:61032"/>
        <dbReference type="ChEBI" id="CHEBI:61036"/>
        <dbReference type="EC" id="4.3.99.3"/>
    </reaction>
</comment>
<proteinExistence type="inferred from homology"/>
<dbReference type="PIRSF" id="PIRSF000370">
    <property type="entry name" value="QueE"/>
    <property type="match status" value="1"/>
</dbReference>
<dbReference type="InterPro" id="IPR013785">
    <property type="entry name" value="Aldolase_TIM"/>
</dbReference>
<feature type="binding site" evidence="8">
    <location>
        <position position="34"/>
    </location>
    <ligand>
        <name>[4Fe-4S] cluster</name>
        <dbReference type="ChEBI" id="CHEBI:49883"/>
        <note>4Fe-4S-S-AdoMet</note>
    </ligand>
</feature>
<dbReference type="InterPro" id="IPR058240">
    <property type="entry name" value="rSAM_sf"/>
</dbReference>
<feature type="binding site" evidence="8">
    <location>
        <begin position="110"/>
        <end position="112"/>
    </location>
    <ligand>
        <name>S-adenosyl-L-methionine</name>
        <dbReference type="ChEBI" id="CHEBI:59789"/>
    </ligand>
</feature>
<evidence type="ECO:0000256" key="1">
    <source>
        <dbReference type="ARBA" id="ARBA00022485"/>
    </source>
</evidence>
<comment type="cofactor">
    <cofactor evidence="8">
        <name>Mg(2+)</name>
        <dbReference type="ChEBI" id="CHEBI:18420"/>
    </cofactor>
</comment>
<dbReference type="Pfam" id="PF04055">
    <property type="entry name" value="Radical_SAM"/>
    <property type="match status" value="1"/>
</dbReference>
<evidence type="ECO:0000256" key="3">
    <source>
        <dbReference type="ARBA" id="ARBA00022723"/>
    </source>
</evidence>
<dbReference type="GO" id="GO:0000287">
    <property type="term" value="F:magnesium ion binding"/>
    <property type="evidence" value="ECO:0007669"/>
    <property type="project" value="UniProtKB-UniRule"/>
</dbReference>
<dbReference type="InterPro" id="IPR007197">
    <property type="entry name" value="rSAM"/>
</dbReference>
<comment type="cofactor">
    <cofactor evidence="8">
        <name>[4Fe-4S] cluster</name>
        <dbReference type="ChEBI" id="CHEBI:49883"/>
    </cofactor>
    <text evidence="8">Binds 1 [4Fe-4S] cluster. The cluster is coordinated with 3 cysteines and an exchangeable S-adenosyl-L-methionine.</text>
</comment>
<dbReference type="RefSeq" id="WP_111897775.1">
    <property type="nucleotide sequence ID" value="NZ_CP033459.1"/>
</dbReference>
<evidence type="ECO:0000259" key="9">
    <source>
        <dbReference type="PROSITE" id="PS51918"/>
    </source>
</evidence>
<accession>A0A5P8E4B1</accession>
<comment type="subunit">
    <text evidence="8">Homodimer.</text>
</comment>
<dbReference type="EMBL" id="CP033459">
    <property type="protein sequence ID" value="QFQ11849.1"/>
    <property type="molecule type" value="Genomic_DNA"/>
</dbReference>
<evidence type="ECO:0000256" key="8">
    <source>
        <dbReference type="HAMAP-Rule" id="MF_00917"/>
    </source>
</evidence>
<dbReference type="SUPFAM" id="SSF102114">
    <property type="entry name" value="Radical SAM enzymes"/>
    <property type="match status" value="1"/>
</dbReference>
<dbReference type="PROSITE" id="PS51918">
    <property type="entry name" value="RADICAL_SAM"/>
    <property type="match status" value="1"/>
</dbReference>
<feature type="binding site" evidence="8">
    <location>
        <position position="30"/>
    </location>
    <ligand>
        <name>[4Fe-4S] cluster</name>
        <dbReference type="ChEBI" id="CHEBI:49883"/>
        <note>4Fe-4S-S-AdoMet</note>
    </ligand>
</feature>
<evidence type="ECO:0000313" key="10">
    <source>
        <dbReference type="EMBL" id="QFQ11849.1"/>
    </source>
</evidence>
<evidence type="ECO:0000313" key="11">
    <source>
        <dbReference type="Proteomes" id="UP000249375"/>
    </source>
</evidence>
<protein>
    <recommendedName>
        <fullName evidence="8">7-carboxy-7-deazaguanine synthase</fullName>
        <shortName evidence="8">CDG synthase</shortName>
        <ecNumber evidence="8">4.3.99.3</ecNumber>
    </recommendedName>
    <alternativeName>
        <fullName evidence="8">Queuosine biosynthesis protein QueE</fullName>
    </alternativeName>
</protein>
<evidence type="ECO:0000256" key="7">
    <source>
        <dbReference type="ARBA" id="ARBA00023239"/>
    </source>
</evidence>
<name>A0A5P8E4B1_9BACT</name>
<dbReference type="PANTHER" id="PTHR42836">
    <property type="entry name" value="7-CARBOXY-7-DEAZAGUANINE SYNTHASE"/>
    <property type="match status" value="1"/>
</dbReference>
<keyword evidence="6 8" id="KW-0411">Iron-sulfur</keyword>
<feature type="binding site" evidence="8">
    <location>
        <position position="67"/>
    </location>
    <ligand>
        <name>substrate</name>
    </ligand>
</feature>
<dbReference type="GO" id="GO:0016840">
    <property type="term" value="F:carbon-nitrogen lyase activity"/>
    <property type="evidence" value="ECO:0007669"/>
    <property type="project" value="UniProtKB-UniRule"/>
</dbReference>
<feature type="binding site" evidence="8">
    <location>
        <begin position="36"/>
        <end position="38"/>
    </location>
    <ligand>
        <name>S-adenosyl-L-methionine</name>
        <dbReference type="ChEBI" id="CHEBI:59789"/>
    </ligand>
</feature>